<evidence type="ECO:0000313" key="1">
    <source>
        <dbReference type="EMBL" id="KKK82804.1"/>
    </source>
</evidence>
<comment type="caution">
    <text evidence="1">The sequence shown here is derived from an EMBL/GenBank/DDBJ whole genome shotgun (WGS) entry which is preliminary data.</text>
</comment>
<gene>
    <name evidence="1" type="ORF">LCGC14_2799740</name>
</gene>
<name>A0A0F9AWK2_9ZZZZ</name>
<accession>A0A0F9AWK2</accession>
<organism evidence="1">
    <name type="scientific">marine sediment metagenome</name>
    <dbReference type="NCBI Taxonomy" id="412755"/>
    <lineage>
        <taxon>unclassified sequences</taxon>
        <taxon>metagenomes</taxon>
        <taxon>ecological metagenomes</taxon>
    </lineage>
</organism>
<sequence>MNIANQVDSIFRDSLFKDEEVRDGETPDNAITVEGIINNYGFHKERLNSHKDEISGILNLMPDDFHQKKGGGMSFLNLCMDKDGNQWGEHRNMEQLVVLAIATEQGKYSMPKAMWPSLPGAMPYVTFITE</sequence>
<dbReference type="AlphaFoldDB" id="A0A0F9AWK2"/>
<proteinExistence type="predicted"/>
<reference evidence="1" key="1">
    <citation type="journal article" date="2015" name="Nature">
        <title>Complex archaea that bridge the gap between prokaryotes and eukaryotes.</title>
        <authorList>
            <person name="Spang A."/>
            <person name="Saw J.H."/>
            <person name="Jorgensen S.L."/>
            <person name="Zaremba-Niedzwiedzka K."/>
            <person name="Martijn J."/>
            <person name="Lind A.E."/>
            <person name="van Eijk R."/>
            <person name="Schleper C."/>
            <person name="Guy L."/>
            <person name="Ettema T.J."/>
        </authorList>
    </citation>
    <scope>NUCLEOTIDE SEQUENCE</scope>
</reference>
<dbReference type="EMBL" id="LAZR01052503">
    <property type="protein sequence ID" value="KKK82804.1"/>
    <property type="molecule type" value="Genomic_DNA"/>
</dbReference>
<protein>
    <submittedName>
        <fullName evidence="1">Uncharacterized protein</fullName>
    </submittedName>
</protein>